<accession>A0ABR4AHC7</accession>
<dbReference type="Proteomes" id="UP001590950">
    <property type="component" value="Unassembled WGS sequence"/>
</dbReference>
<reference evidence="1 2" key="1">
    <citation type="submission" date="2024-09" db="EMBL/GenBank/DDBJ databases">
        <title>Rethinking Asexuality: The Enigmatic Case of Functional Sexual Genes in Lepraria (Stereocaulaceae).</title>
        <authorList>
            <person name="Doellman M."/>
            <person name="Sun Y."/>
            <person name="Barcenas-Pena A."/>
            <person name="Lumbsch H.T."/>
            <person name="Grewe F."/>
        </authorList>
    </citation>
    <scope>NUCLEOTIDE SEQUENCE [LARGE SCALE GENOMIC DNA]</scope>
    <source>
        <strain evidence="1 2">Mercado 3170</strain>
    </source>
</reference>
<comment type="caution">
    <text evidence="1">The sequence shown here is derived from an EMBL/GenBank/DDBJ whole genome shotgun (WGS) entry which is preliminary data.</text>
</comment>
<evidence type="ECO:0000313" key="2">
    <source>
        <dbReference type="Proteomes" id="UP001590950"/>
    </source>
</evidence>
<evidence type="ECO:0000313" key="1">
    <source>
        <dbReference type="EMBL" id="KAL2044256.1"/>
    </source>
</evidence>
<gene>
    <name evidence="1" type="ORF">N7G274_002961</name>
</gene>
<proteinExistence type="predicted"/>
<organism evidence="1 2">
    <name type="scientific">Stereocaulon virgatum</name>
    <dbReference type="NCBI Taxonomy" id="373712"/>
    <lineage>
        <taxon>Eukaryota</taxon>
        <taxon>Fungi</taxon>
        <taxon>Dikarya</taxon>
        <taxon>Ascomycota</taxon>
        <taxon>Pezizomycotina</taxon>
        <taxon>Lecanoromycetes</taxon>
        <taxon>OSLEUM clade</taxon>
        <taxon>Lecanoromycetidae</taxon>
        <taxon>Lecanorales</taxon>
        <taxon>Lecanorineae</taxon>
        <taxon>Stereocaulaceae</taxon>
        <taxon>Stereocaulon</taxon>
    </lineage>
</organism>
<sequence>MLTEFHDHLESTANETFWVIYCFHSNIASSYFSLSGGVASLYSGILEYTPPFPPPSTPKELRRARTAACLPGPPSLLPHPQGPVITTLAHICTPHSPLKPDLYLYPASAQHP</sequence>
<name>A0ABR4AHC7_9LECA</name>
<keyword evidence="2" id="KW-1185">Reference proteome</keyword>
<protein>
    <submittedName>
        <fullName evidence="1">Uncharacterized protein</fullName>
    </submittedName>
</protein>
<dbReference type="EMBL" id="JBEFKJ010000009">
    <property type="protein sequence ID" value="KAL2044256.1"/>
    <property type="molecule type" value="Genomic_DNA"/>
</dbReference>